<dbReference type="RefSeq" id="WP_047194645.1">
    <property type="nucleotide sequence ID" value="NZ_CP011371.1"/>
</dbReference>
<protein>
    <submittedName>
        <fullName evidence="1">Type VI secretion system protein ImpG</fullName>
    </submittedName>
</protein>
<reference evidence="1 2" key="1">
    <citation type="submission" date="2015-05" db="EMBL/GenBank/DDBJ databases">
        <authorList>
            <person name="Tang B."/>
            <person name="Yu Y."/>
        </authorList>
    </citation>
    <scope>NUCLEOTIDE SEQUENCE [LARGE SCALE GENOMIC DNA]</scope>
    <source>
        <strain evidence="1 2">DSM 7029</strain>
    </source>
</reference>
<dbReference type="PATRIC" id="fig|413882.6.peg.2292"/>
<dbReference type="EMBL" id="CP011371">
    <property type="protein sequence ID" value="AKJ28876.1"/>
    <property type="molecule type" value="Genomic_DNA"/>
</dbReference>
<dbReference type="PANTHER" id="PTHR35370">
    <property type="entry name" value="CYTOPLASMIC PROTEIN-RELATED-RELATED"/>
    <property type="match status" value="1"/>
</dbReference>
<dbReference type="Proteomes" id="UP000035352">
    <property type="component" value="Chromosome"/>
</dbReference>
<evidence type="ECO:0000313" key="2">
    <source>
        <dbReference type="Proteomes" id="UP000035352"/>
    </source>
</evidence>
<dbReference type="KEGG" id="pbh:AAW51_2185"/>
<dbReference type="PIRSF" id="PIRSF028304">
    <property type="entry name" value="UCP028304"/>
    <property type="match status" value="1"/>
</dbReference>
<accession>A0A0G3BNE8</accession>
<dbReference type="InterPro" id="IPR010272">
    <property type="entry name" value="T6SS_TssF"/>
</dbReference>
<dbReference type="OrthoDB" id="9763676at2"/>
<name>A0A0G3BNE8_9BURK</name>
<gene>
    <name evidence="1" type="primary">impG</name>
    <name evidence="1" type="ORF">AAW51_2185</name>
</gene>
<sequence>MDPRLLRYYNQELQHLREMGAEFAQQFPKIAGRLGMDGIEVADPYVERLLEGFAFLAGRVQLKIDAEFPRFTQRLLEIVYPNYLAPMPAMVMAQFRPDLNDGNLARGFKIARGSTMRSLLGKGDETPCQFRTASDVTMWPIEIASAAYFSYAPDLPLNQVPGGRRIKGGVRLRLRCTAGLNFNQIELDSLRLHLSGGDDIAYKLYEAILGSTMGVMVLPPQRPVVWQQMLPSTTVVPAGFGDDEALLPTGLRNFQGYRLLQEYFSFPQRFMMFDIQGLAPALRRHNGNEIEVVLLLERGDASLENVVDAGNFSLYCAPAINLFERRCDRIHISDNQHDYHVVPDRTKPMDFEVYDVLSVTGYGVGADSEHRFLPFYAAFHAKEAGHQAYYSLQREPRLLSTEQKRRGARSSYVGSEVYLSLVDPKEAPFSEDLRQLAVTALCTNRDLPLHMPLGAGKTDFVLDMAAPVESVRALRGPSRPHSAIREGTASWKFVNQLSLNYLSLVDTDEREGAAALRDLLSLYAQSGDASLLKQIDGLRSVRTQPTVRRFPVPGPITFGRGLEIQLEVDEFAFQGASAFLFGAVLASFFGRYVSINSFTETVLRSTSRGELMRWVPKCGSRAIL</sequence>
<dbReference type="AlphaFoldDB" id="A0A0G3BNE8"/>
<evidence type="ECO:0000313" key="1">
    <source>
        <dbReference type="EMBL" id="AKJ28876.1"/>
    </source>
</evidence>
<dbReference type="STRING" id="413882.AAW51_2185"/>
<organism evidence="1 2">
    <name type="scientific">Caldimonas brevitalea</name>
    <dbReference type="NCBI Taxonomy" id="413882"/>
    <lineage>
        <taxon>Bacteria</taxon>
        <taxon>Pseudomonadati</taxon>
        <taxon>Pseudomonadota</taxon>
        <taxon>Betaproteobacteria</taxon>
        <taxon>Burkholderiales</taxon>
        <taxon>Sphaerotilaceae</taxon>
        <taxon>Caldimonas</taxon>
    </lineage>
</organism>
<dbReference type="PANTHER" id="PTHR35370:SF1">
    <property type="entry name" value="TYPE VI SECRETION SYSTEM COMPONENT TSSF1"/>
    <property type="match status" value="1"/>
</dbReference>
<proteinExistence type="predicted"/>
<dbReference type="Pfam" id="PF05947">
    <property type="entry name" value="T6SS_TssF"/>
    <property type="match status" value="1"/>
</dbReference>
<dbReference type="NCBIfam" id="TIGR03359">
    <property type="entry name" value="VI_chp_6"/>
    <property type="match status" value="1"/>
</dbReference>
<keyword evidence="2" id="KW-1185">Reference proteome</keyword>